<accession>A0A0D9UYY4</accession>
<reference evidence="2" key="2">
    <citation type="submission" date="2013-12" db="EMBL/GenBank/DDBJ databases">
        <authorList>
            <person name="Yu Y."/>
            <person name="Lee S."/>
            <person name="de Baynast K."/>
            <person name="Wissotski M."/>
            <person name="Liu L."/>
            <person name="Talag J."/>
            <person name="Goicoechea J."/>
            <person name="Angelova A."/>
            <person name="Jetty R."/>
            <person name="Kudrna D."/>
            <person name="Golser W."/>
            <person name="Rivera L."/>
            <person name="Zhang J."/>
            <person name="Wing R."/>
        </authorList>
    </citation>
    <scope>NUCLEOTIDE SEQUENCE</scope>
</reference>
<reference evidence="1" key="3">
    <citation type="submission" date="2015-04" db="UniProtKB">
        <authorList>
            <consortium name="EnsemblPlants"/>
        </authorList>
    </citation>
    <scope>IDENTIFICATION</scope>
</reference>
<sequence length="121" mass="12867">MPSETDGGLNKWHSTKIPSLAKVLPTCRAKPAPSECPAMHTLLLPCLSIADLSASRAPVNLTEPLKLSRVKNRKSSSRSLTTVDCLSTVPLMARTTFGAPLGLNTIKSDSAASWSHSRSTP</sequence>
<evidence type="ECO:0000313" key="2">
    <source>
        <dbReference type="Proteomes" id="UP000032180"/>
    </source>
</evidence>
<dbReference type="AlphaFoldDB" id="A0A0D9UYY4"/>
<reference evidence="1 2" key="1">
    <citation type="submission" date="2012-08" db="EMBL/GenBank/DDBJ databases">
        <title>Oryza genome evolution.</title>
        <authorList>
            <person name="Wing R.A."/>
        </authorList>
    </citation>
    <scope>NUCLEOTIDE SEQUENCE</scope>
</reference>
<dbReference type="Gramene" id="LPERR01G08570.1">
    <property type="protein sequence ID" value="LPERR01G08570.1"/>
    <property type="gene ID" value="LPERR01G08570"/>
</dbReference>
<organism evidence="1 2">
    <name type="scientific">Leersia perrieri</name>
    <dbReference type="NCBI Taxonomy" id="77586"/>
    <lineage>
        <taxon>Eukaryota</taxon>
        <taxon>Viridiplantae</taxon>
        <taxon>Streptophyta</taxon>
        <taxon>Embryophyta</taxon>
        <taxon>Tracheophyta</taxon>
        <taxon>Spermatophyta</taxon>
        <taxon>Magnoliopsida</taxon>
        <taxon>Liliopsida</taxon>
        <taxon>Poales</taxon>
        <taxon>Poaceae</taxon>
        <taxon>BOP clade</taxon>
        <taxon>Oryzoideae</taxon>
        <taxon>Oryzeae</taxon>
        <taxon>Oryzinae</taxon>
        <taxon>Leersia</taxon>
    </lineage>
</organism>
<name>A0A0D9UYY4_9ORYZ</name>
<protein>
    <submittedName>
        <fullName evidence="1">Uncharacterized protein</fullName>
    </submittedName>
</protein>
<proteinExistence type="predicted"/>
<dbReference type="HOGENOM" id="CLU_2041412_0_0_1"/>
<dbReference type="EnsemblPlants" id="LPERR01G08570.1">
    <property type="protein sequence ID" value="LPERR01G08570.1"/>
    <property type="gene ID" value="LPERR01G08570"/>
</dbReference>
<dbReference type="Proteomes" id="UP000032180">
    <property type="component" value="Chromosome 1"/>
</dbReference>
<evidence type="ECO:0000313" key="1">
    <source>
        <dbReference type="EnsemblPlants" id="LPERR01G08570.1"/>
    </source>
</evidence>
<keyword evidence="2" id="KW-1185">Reference proteome</keyword>